<evidence type="ECO:0000313" key="2">
    <source>
        <dbReference type="Proteomes" id="UP000606193"/>
    </source>
</evidence>
<accession>A0ABR7MYQ8</accession>
<dbReference type="RefSeq" id="WP_022464454.1">
    <property type="nucleotide sequence ID" value="NZ_JACRSX010000001.1"/>
</dbReference>
<evidence type="ECO:0000313" key="1">
    <source>
        <dbReference type="EMBL" id="MBC8561384.1"/>
    </source>
</evidence>
<proteinExistence type="predicted"/>
<keyword evidence="2" id="KW-1185">Reference proteome</keyword>
<organism evidence="1 2">
    <name type="scientific">Jutongia huaianensis</name>
    <dbReference type="NCBI Taxonomy" id="2763668"/>
    <lineage>
        <taxon>Bacteria</taxon>
        <taxon>Bacillati</taxon>
        <taxon>Bacillota</taxon>
        <taxon>Clostridia</taxon>
        <taxon>Lachnospirales</taxon>
        <taxon>Lachnospiraceae</taxon>
        <taxon>Jutongia</taxon>
    </lineage>
</organism>
<dbReference type="EMBL" id="JACRSX010000001">
    <property type="protein sequence ID" value="MBC8561384.1"/>
    <property type="molecule type" value="Genomic_DNA"/>
</dbReference>
<sequence>MAEKKLFCNGCGRILKYENDILREDVFEGKKQWGYFSKRDGEIHSFLLCEDCYDEMVKKFVIPPMVTEATEL</sequence>
<name>A0ABR7MYQ8_9FIRM</name>
<protein>
    <submittedName>
        <fullName evidence="1">Uncharacterized protein</fullName>
    </submittedName>
</protein>
<dbReference type="Proteomes" id="UP000606193">
    <property type="component" value="Unassembled WGS sequence"/>
</dbReference>
<reference evidence="1 2" key="1">
    <citation type="submission" date="2020-08" db="EMBL/GenBank/DDBJ databases">
        <title>Genome public.</title>
        <authorList>
            <person name="Liu C."/>
            <person name="Sun Q."/>
        </authorList>
    </citation>
    <scope>NUCLEOTIDE SEQUENCE [LARGE SCALE GENOMIC DNA]</scope>
    <source>
        <strain evidence="1 2">NSJ-37</strain>
    </source>
</reference>
<comment type="caution">
    <text evidence="1">The sequence shown here is derived from an EMBL/GenBank/DDBJ whole genome shotgun (WGS) entry which is preliminary data.</text>
</comment>
<gene>
    <name evidence="1" type="ORF">H8704_01845</name>
</gene>